<dbReference type="EMBL" id="LT551876">
    <property type="protein sequence ID" value="SAL97608.1"/>
    <property type="molecule type" value="Genomic_DNA"/>
</dbReference>
<evidence type="ECO:0000313" key="5">
    <source>
        <dbReference type="Proteomes" id="UP000078561"/>
    </source>
</evidence>
<dbReference type="PANTHER" id="PTHR36167:SF3">
    <property type="entry name" value="C2H2 FINGER DOMAIN TRANSCRIPTION FACTOR (EUROFUNG)-RELATED"/>
    <property type="match status" value="1"/>
</dbReference>
<keyword evidence="1" id="KW-0862">Zinc</keyword>
<feature type="compositionally biased region" description="Basic residues" evidence="2">
    <location>
        <begin position="375"/>
        <end position="388"/>
    </location>
</feature>
<dbReference type="InParanoid" id="A0A168LWC2"/>
<protein>
    <recommendedName>
        <fullName evidence="3">C2H2-type domain-containing protein</fullName>
    </recommendedName>
</protein>
<gene>
    <name evidence="4" type="primary">ABSGL_03113.1 scaffold 4229</name>
</gene>
<name>A0A168LWC2_ABSGL</name>
<feature type="compositionally biased region" description="Polar residues" evidence="2">
    <location>
        <begin position="266"/>
        <end position="278"/>
    </location>
</feature>
<feature type="compositionally biased region" description="Polar residues" evidence="2">
    <location>
        <begin position="100"/>
        <end position="113"/>
    </location>
</feature>
<feature type="compositionally biased region" description="Low complexity" evidence="2">
    <location>
        <begin position="395"/>
        <end position="405"/>
    </location>
</feature>
<feature type="region of interest" description="Disordered" evidence="2">
    <location>
        <begin position="375"/>
        <end position="444"/>
    </location>
</feature>
<feature type="domain" description="C2H2-type" evidence="3">
    <location>
        <begin position="332"/>
        <end position="363"/>
    </location>
</feature>
<dbReference type="OrthoDB" id="1939603at2759"/>
<feature type="region of interest" description="Disordered" evidence="2">
    <location>
        <begin position="261"/>
        <end position="294"/>
    </location>
</feature>
<sequence>MSTHSHQQAAAAATVAGFYPSYFQESKQLMSTTPNSVYCDQPVALPAHSDVEQDMANAVAVFSSPSLPPLSQLLPSSAPTTTTQRPSLVPTAQDADHSKANSSTATTERSYSHINGGGTSNNNNMTLSTTTANVTTRPSMIYQPSPTVPSHPKIPSNHHPDMFYRSTGATTATSTTATPASGTAAAVAATANDPYYMAMPSYNPTTTGIIPPTTTTSNIHHPLVYPPSVVPPSSIATEIIHPSSSIIPSQQTNYPPHMSHIPPPTTAITRLSHSQQGDSHPHHQLLPSPPTSYDQYPMDQPQSQKVFSFVSLPGVNQKKRPRRKYHEVERLYHCNYLGCSKSYGTLNHLNAHVQMQDHGPKRHPSEFKELRKMWRKQKRETQGTKKKSNGGGGTPQQQKQQQASQPSLFHHPLPPPPPLPTVLYPPPPSTNQWMVPPPHPTAITHPSIVQQHIAAGLSPDSMAYH</sequence>
<dbReference type="AlphaFoldDB" id="A0A168LWC2"/>
<evidence type="ECO:0000259" key="3">
    <source>
        <dbReference type="PROSITE" id="PS50157"/>
    </source>
</evidence>
<evidence type="ECO:0000256" key="2">
    <source>
        <dbReference type="SAM" id="MobiDB-lite"/>
    </source>
</evidence>
<dbReference type="Proteomes" id="UP000078561">
    <property type="component" value="Unassembled WGS sequence"/>
</dbReference>
<dbReference type="InterPro" id="IPR013087">
    <property type="entry name" value="Znf_C2H2_type"/>
</dbReference>
<dbReference type="GO" id="GO:0008270">
    <property type="term" value="F:zinc ion binding"/>
    <property type="evidence" value="ECO:0007669"/>
    <property type="project" value="UniProtKB-KW"/>
</dbReference>
<keyword evidence="1" id="KW-0479">Metal-binding</keyword>
<feature type="compositionally biased region" description="Pro residues" evidence="2">
    <location>
        <begin position="412"/>
        <end position="440"/>
    </location>
</feature>
<dbReference type="PROSITE" id="PS50157">
    <property type="entry name" value="ZINC_FINGER_C2H2_2"/>
    <property type="match status" value="1"/>
</dbReference>
<evidence type="ECO:0000256" key="1">
    <source>
        <dbReference type="PROSITE-ProRule" id="PRU00042"/>
    </source>
</evidence>
<proteinExistence type="predicted"/>
<dbReference type="PROSITE" id="PS00028">
    <property type="entry name" value="ZINC_FINGER_C2H2_1"/>
    <property type="match status" value="1"/>
</dbReference>
<organism evidence="4">
    <name type="scientific">Absidia glauca</name>
    <name type="common">Pin mould</name>
    <dbReference type="NCBI Taxonomy" id="4829"/>
    <lineage>
        <taxon>Eukaryota</taxon>
        <taxon>Fungi</taxon>
        <taxon>Fungi incertae sedis</taxon>
        <taxon>Mucoromycota</taxon>
        <taxon>Mucoromycotina</taxon>
        <taxon>Mucoromycetes</taxon>
        <taxon>Mucorales</taxon>
        <taxon>Cunninghamellaceae</taxon>
        <taxon>Absidia</taxon>
    </lineage>
</organism>
<dbReference type="PANTHER" id="PTHR36167">
    <property type="entry name" value="C2H2 FINGER DOMAIN TRANSCRIPTION FACTOR (EUROFUNG)-RELATED"/>
    <property type="match status" value="1"/>
</dbReference>
<feature type="compositionally biased region" description="Low complexity" evidence="2">
    <location>
        <begin position="71"/>
        <end position="83"/>
    </location>
</feature>
<evidence type="ECO:0000313" key="4">
    <source>
        <dbReference type="EMBL" id="SAL97608.1"/>
    </source>
</evidence>
<dbReference type="GO" id="GO:0006355">
    <property type="term" value="P:regulation of DNA-templated transcription"/>
    <property type="evidence" value="ECO:0007669"/>
    <property type="project" value="InterPro"/>
</dbReference>
<dbReference type="STRING" id="4829.A0A168LWC2"/>
<keyword evidence="5" id="KW-1185">Reference proteome</keyword>
<keyword evidence="1" id="KW-0863">Zinc-finger</keyword>
<feature type="region of interest" description="Disordered" evidence="2">
    <location>
        <begin position="71"/>
        <end position="126"/>
    </location>
</feature>
<reference evidence="4" key="1">
    <citation type="submission" date="2016-04" db="EMBL/GenBank/DDBJ databases">
        <authorList>
            <person name="Evans L.H."/>
            <person name="Alamgir A."/>
            <person name="Owens N."/>
            <person name="Weber N.D."/>
            <person name="Virtaneva K."/>
            <person name="Barbian K."/>
            <person name="Babar A."/>
            <person name="Rosenke K."/>
        </authorList>
    </citation>
    <scope>NUCLEOTIDE SEQUENCE [LARGE SCALE GENOMIC DNA]</scope>
    <source>
        <strain evidence="4">CBS 101.48</strain>
    </source>
</reference>
<dbReference type="InterPro" id="IPR039327">
    <property type="entry name" value="CON7-like"/>
</dbReference>
<accession>A0A168LWC2</accession>